<evidence type="ECO:0000313" key="3">
    <source>
        <dbReference type="Proteomes" id="UP001068379"/>
    </source>
</evidence>
<feature type="transmembrane region" description="Helical" evidence="1">
    <location>
        <begin position="245"/>
        <end position="265"/>
    </location>
</feature>
<dbReference type="EMBL" id="JAPWHE010000004">
    <property type="protein sequence ID" value="MCZ4329756.1"/>
    <property type="molecule type" value="Genomic_DNA"/>
</dbReference>
<proteinExistence type="predicted"/>
<feature type="transmembrane region" description="Helical" evidence="1">
    <location>
        <begin position="137"/>
        <end position="162"/>
    </location>
</feature>
<feature type="transmembrane region" description="Helical" evidence="1">
    <location>
        <begin position="34"/>
        <end position="53"/>
    </location>
</feature>
<keyword evidence="3" id="KW-1185">Reference proteome</keyword>
<sequence>MTIFDYILIAASLLLGLIFLHPKLLRSRVWRATVTPLASIIGSGFLVAGPILGATAGRMAWLAMLALCMLAYLFGSAIRHNIQQIEPLLEQHPPRLVARLERASELMLSTAYFVSVAYYLNLFAAFALRLGNITDPFWIRVLASVVIAYVGVLGLRGGLAALERLEEKAVGLKLSLIGGLLIVLVIASAIAVGNGSFTWSTLPHTEGTRELQTLLGLVVLVQGFETSRYLGSAYDATTRIHTMRYAQWISTAIYLAFILLITRYFTDGLPSQGGETAIIDMLKPIGSALAPMIIVAALASQLSAAVADTNGAGGLLSETFSRKLSINFASAATALVAITMTWLANIYQIITFASQIFVGYYALQSLQAALSAWRLRRFAWVAVYGTGTLIALLVVVFAIPVAA</sequence>
<accession>A0ABT4M6J8</accession>
<feature type="transmembrane region" description="Helical" evidence="1">
    <location>
        <begin position="349"/>
        <end position="366"/>
    </location>
</feature>
<feature type="transmembrane region" description="Helical" evidence="1">
    <location>
        <begin position="59"/>
        <end position="78"/>
    </location>
</feature>
<name>A0ABT4M6J8_9BURK</name>
<feature type="transmembrane region" description="Helical" evidence="1">
    <location>
        <begin position="106"/>
        <end position="131"/>
    </location>
</feature>
<evidence type="ECO:0000256" key="1">
    <source>
        <dbReference type="SAM" id="Phobius"/>
    </source>
</evidence>
<feature type="transmembrane region" description="Helical" evidence="1">
    <location>
        <begin position="213"/>
        <end position="233"/>
    </location>
</feature>
<feature type="transmembrane region" description="Helical" evidence="1">
    <location>
        <begin position="324"/>
        <end position="343"/>
    </location>
</feature>
<evidence type="ECO:0000313" key="2">
    <source>
        <dbReference type="EMBL" id="MCZ4329756.1"/>
    </source>
</evidence>
<keyword evidence="1" id="KW-0472">Membrane</keyword>
<dbReference type="Proteomes" id="UP001068379">
    <property type="component" value="Unassembled WGS sequence"/>
</dbReference>
<keyword evidence="1" id="KW-1133">Transmembrane helix</keyword>
<keyword evidence="1" id="KW-0812">Transmembrane</keyword>
<dbReference type="Gene3D" id="1.20.1740.10">
    <property type="entry name" value="Amino acid/polyamine transporter I"/>
    <property type="match status" value="1"/>
</dbReference>
<organism evidence="2 3">
    <name type="scientific">Castellaniella denitrificans</name>
    <dbReference type="NCBI Taxonomy" id="56119"/>
    <lineage>
        <taxon>Bacteria</taxon>
        <taxon>Pseudomonadati</taxon>
        <taxon>Pseudomonadota</taxon>
        <taxon>Betaproteobacteria</taxon>
        <taxon>Burkholderiales</taxon>
        <taxon>Alcaligenaceae</taxon>
        <taxon>Castellaniella</taxon>
    </lineage>
</organism>
<feature type="transmembrane region" description="Helical" evidence="1">
    <location>
        <begin position="174"/>
        <end position="193"/>
    </location>
</feature>
<reference evidence="2" key="1">
    <citation type="submission" date="2022-12" db="EMBL/GenBank/DDBJ databases">
        <title>Bacterial isolates from different developmental stages of Nematostella vectensis.</title>
        <authorList>
            <person name="Fraune S."/>
        </authorList>
    </citation>
    <scope>NUCLEOTIDE SEQUENCE</scope>
    <source>
        <strain evidence="2">G21619-S1</strain>
    </source>
</reference>
<gene>
    <name evidence="2" type="ORF">O4H32_07320</name>
</gene>
<comment type="caution">
    <text evidence="2">The sequence shown here is derived from an EMBL/GenBank/DDBJ whole genome shotgun (WGS) entry which is preliminary data.</text>
</comment>
<dbReference type="RefSeq" id="WP_269357931.1">
    <property type="nucleotide sequence ID" value="NZ_JAPWHE010000004.1"/>
</dbReference>
<protein>
    <submittedName>
        <fullName evidence="2">Uncharacterized protein</fullName>
    </submittedName>
</protein>
<feature type="transmembrane region" description="Helical" evidence="1">
    <location>
        <begin position="378"/>
        <end position="402"/>
    </location>
</feature>
<feature type="transmembrane region" description="Helical" evidence="1">
    <location>
        <begin position="285"/>
        <end position="304"/>
    </location>
</feature>
<feature type="transmembrane region" description="Helical" evidence="1">
    <location>
        <begin position="6"/>
        <end position="22"/>
    </location>
</feature>